<keyword evidence="3" id="KW-0804">Transcription</keyword>
<dbReference type="CDD" id="cd01392">
    <property type="entry name" value="HTH_LacI"/>
    <property type="match status" value="1"/>
</dbReference>
<sequence>MEKLTIRDIARMAGVSTTAVSFVLNGRGGVSEATRKRVQQIIQETGFTPNIHTRRLNLKRSNTVHVVMRQYDFSLFNLFAMDVLTGIFRQSKVLGYSIIFTAVETDTECGELMGAIHSKDADGVIFIQVCNEQVIHLLQEEHFPYLCVDSHVPQDGTIPLIEVNYYDATYRAIHYLAGKGHRDIGFLISDRHEEFYRRTMQGFQDALRDCCLPCREEWLHRVIHNIPQPATNAMEKMLSGPARPTAVFCASDTYAANAIRFVTKLGLRVPEDISFLGLDDLVISEYTRPAITTMGVDKVHMGRLAMETLFRMMHGQDFPAVQLIPTTLIERDSVRTIEGGKGL</sequence>
<dbReference type="InterPro" id="IPR028082">
    <property type="entry name" value="Peripla_BP_I"/>
</dbReference>
<dbReference type="Pfam" id="PF13377">
    <property type="entry name" value="Peripla_BP_3"/>
    <property type="match status" value="1"/>
</dbReference>
<dbReference type="GO" id="GO:0003700">
    <property type="term" value="F:DNA-binding transcription factor activity"/>
    <property type="evidence" value="ECO:0007669"/>
    <property type="project" value="TreeGrafter"/>
</dbReference>
<feature type="domain" description="HTH lacI-type" evidence="4">
    <location>
        <begin position="4"/>
        <end position="58"/>
    </location>
</feature>
<dbReference type="AlphaFoldDB" id="A0A9D1A9R2"/>
<dbReference type="Gene3D" id="1.10.260.40">
    <property type="entry name" value="lambda repressor-like DNA-binding domains"/>
    <property type="match status" value="1"/>
</dbReference>
<evidence type="ECO:0000256" key="1">
    <source>
        <dbReference type="ARBA" id="ARBA00023015"/>
    </source>
</evidence>
<dbReference type="InterPro" id="IPR010982">
    <property type="entry name" value="Lambda_DNA-bd_dom_sf"/>
</dbReference>
<reference evidence="5" key="1">
    <citation type="submission" date="2020-10" db="EMBL/GenBank/DDBJ databases">
        <authorList>
            <person name="Gilroy R."/>
        </authorList>
    </citation>
    <scope>NUCLEOTIDE SEQUENCE</scope>
    <source>
        <strain evidence="5">ChiHjej9B8-7071</strain>
    </source>
</reference>
<protein>
    <submittedName>
        <fullName evidence="5">LacI family DNA-binding transcriptional regulator</fullName>
    </submittedName>
</protein>
<dbReference type="Gene3D" id="3.40.50.2300">
    <property type="match status" value="2"/>
</dbReference>
<keyword evidence="1" id="KW-0805">Transcription regulation</keyword>
<organism evidence="5 6">
    <name type="scientific">Candidatus Avoscillospira stercoripullorum</name>
    <dbReference type="NCBI Taxonomy" id="2840709"/>
    <lineage>
        <taxon>Bacteria</taxon>
        <taxon>Bacillati</taxon>
        <taxon>Bacillota</taxon>
        <taxon>Clostridia</taxon>
        <taxon>Eubacteriales</taxon>
        <taxon>Oscillospiraceae</taxon>
        <taxon>Oscillospiraceae incertae sedis</taxon>
        <taxon>Candidatus Avoscillospira</taxon>
    </lineage>
</organism>
<dbReference type="CDD" id="cd06267">
    <property type="entry name" value="PBP1_LacI_sugar_binding-like"/>
    <property type="match status" value="1"/>
</dbReference>
<dbReference type="SUPFAM" id="SSF47413">
    <property type="entry name" value="lambda repressor-like DNA-binding domains"/>
    <property type="match status" value="1"/>
</dbReference>
<evidence type="ECO:0000313" key="6">
    <source>
        <dbReference type="Proteomes" id="UP000824258"/>
    </source>
</evidence>
<reference evidence="5" key="2">
    <citation type="journal article" date="2021" name="PeerJ">
        <title>Extensive microbial diversity within the chicken gut microbiome revealed by metagenomics and culture.</title>
        <authorList>
            <person name="Gilroy R."/>
            <person name="Ravi A."/>
            <person name="Getino M."/>
            <person name="Pursley I."/>
            <person name="Horton D.L."/>
            <person name="Alikhan N.F."/>
            <person name="Baker D."/>
            <person name="Gharbi K."/>
            <person name="Hall N."/>
            <person name="Watson M."/>
            <person name="Adriaenssens E.M."/>
            <person name="Foster-Nyarko E."/>
            <person name="Jarju S."/>
            <person name="Secka A."/>
            <person name="Antonio M."/>
            <person name="Oren A."/>
            <person name="Chaudhuri R.R."/>
            <person name="La Ragione R."/>
            <person name="Hildebrand F."/>
            <person name="Pallen M.J."/>
        </authorList>
    </citation>
    <scope>NUCLEOTIDE SEQUENCE</scope>
    <source>
        <strain evidence="5">ChiHjej9B8-7071</strain>
    </source>
</reference>
<gene>
    <name evidence="5" type="ORF">IAA70_08400</name>
</gene>
<comment type="caution">
    <text evidence="5">The sequence shown here is derived from an EMBL/GenBank/DDBJ whole genome shotgun (WGS) entry which is preliminary data.</text>
</comment>
<proteinExistence type="predicted"/>
<evidence type="ECO:0000259" key="4">
    <source>
        <dbReference type="PROSITE" id="PS50932"/>
    </source>
</evidence>
<dbReference type="SMART" id="SM00354">
    <property type="entry name" value="HTH_LACI"/>
    <property type="match status" value="1"/>
</dbReference>
<dbReference type="PROSITE" id="PS50932">
    <property type="entry name" value="HTH_LACI_2"/>
    <property type="match status" value="1"/>
</dbReference>
<dbReference type="InterPro" id="IPR000843">
    <property type="entry name" value="HTH_LacI"/>
</dbReference>
<dbReference type="Pfam" id="PF00356">
    <property type="entry name" value="LacI"/>
    <property type="match status" value="1"/>
</dbReference>
<accession>A0A9D1A9R2</accession>
<dbReference type="InterPro" id="IPR046335">
    <property type="entry name" value="LacI/GalR-like_sensor"/>
</dbReference>
<dbReference type="PANTHER" id="PTHR30146:SF109">
    <property type="entry name" value="HTH-TYPE TRANSCRIPTIONAL REGULATOR GALS"/>
    <property type="match status" value="1"/>
</dbReference>
<dbReference type="GO" id="GO:0000976">
    <property type="term" value="F:transcription cis-regulatory region binding"/>
    <property type="evidence" value="ECO:0007669"/>
    <property type="project" value="TreeGrafter"/>
</dbReference>
<evidence type="ECO:0000256" key="3">
    <source>
        <dbReference type="ARBA" id="ARBA00023163"/>
    </source>
</evidence>
<dbReference type="PROSITE" id="PS00356">
    <property type="entry name" value="HTH_LACI_1"/>
    <property type="match status" value="1"/>
</dbReference>
<dbReference type="PANTHER" id="PTHR30146">
    <property type="entry name" value="LACI-RELATED TRANSCRIPTIONAL REPRESSOR"/>
    <property type="match status" value="1"/>
</dbReference>
<name>A0A9D1A9R2_9FIRM</name>
<keyword evidence="2 5" id="KW-0238">DNA-binding</keyword>
<dbReference type="SUPFAM" id="SSF53822">
    <property type="entry name" value="Periplasmic binding protein-like I"/>
    <property type="match status" value="1"/>
</dbReference>
<dbReference type="EMBL" id="DVGD01000280">
    <property type="protein sequence ID" value="HIR10412.1"/>
    <property type="molecule type" value="Genomic_DNA"/>
</dbReference>
<evidence type="ECO:0000313" key="5">
    <source>
        <dbReference type="EMBL" id="HIR10412.1"/>
    </source>
</evidence>
<dbReference type="Proteomes" id="UP000824258">
    <property type="component" value="Unassembled WGS sequence"/>
</dbReference>
<evidence type="ECO:0000256" key="2">
    <source>
        <dbReference type="ARBA" id="ARBA00023125"/>
    </source>
</evidence>